<reference evidence="2" key="1">
    <citation type="submission" date="2022-11" db="UniProtKB">
        <authorList>
            <consortium name="WormBaseParasite"/>
        </authorList>
    </citation>
    <scope>IDENTIFICATION</scope>
</reference>
<evidence type="ECO:0000313" key="1">
    <source>
        <dbReference type="Proteomes" id="UP000887574"/>
    </source>
</evidence>
<sequence>MFHTICTLACSQSSFPSNPYFLAKYLQIAKLSAKDLCAGHVSKFHKKVVLVPVPSSSSTAVTRSSLCSSALLSGDEFKKCA</sequence>
<proteinExistence type="predicted"/>
<dbReference type="AlphaFoldDB" id="A0A915DV27"/>
<name>A0A915DV27_9BILA</name>
<dbReference type="WBParaSite" id="jg23102">
    <property type="protein sequence ID" value="jg23102"/>
    <property type="gene ID" value="jg23102"/>
</dbReference>
<protein>
    <submittedName>
        <fullName evidence="2">Uncharacterized protein</fullName>
    </submittedName>
</protein>
<keyword evidence="1" id="KW-1185">Reference proteome</keyword>
<dbReference type="Proteomes" id="UP000887574">
    <property type="component" value="Unplaced"/>
</dbReference>
<organism evidence="1 2">
    <name type="scientific">Ditylenchus dipsaci</name>
    <dbReference type="NCBI Taxonomy" id="166011"/>
    <lineage>
        <taxon>Eukaryota</taxon>
        <taxon>Metazoa</taxon>
        <taxon>Ecdysozoa</taxon>
        <taxon>Nematoda</taxon>
        <taxon>Chromadorea</taxon>
        <taxon>Rhabditida</taxon>
        <taxon>Tylenchina</taxon>
        <taxon>Tylenchomorpha</taxon>
        <taxon>Sphaerularioidea</taxon>
        <taxon>Anguinidae</taxon>
        <taxon>Anguininae</taxon>
        <taxon>Ditylenchus</taxon>
    </lineage>
</organism>
<accession>A0A915DV27</accession>
<evidence type="ECO:0000313" key="2">
    <source>
        <dbReference type="WBParaSite" id="jg23102"/>
    </source>
</evidence>